<evidence type="ECO:0000313" key="2">
    <source>
        <dbReference type="Proteomes" id="UP001465976"/>
    </source>
</evidence>
<dbReference type="EMBL" id="JBAHYK010001562">
    <property type="protein sequence ID" value="KAL0567532.1"/>
    <property type="molecule type" value="Genomic_DNA"/>
</dbReference>
<accession>A0ABR3EX96</accession>
<keyword evidence="2" id="KW-1185">Reference proteome</keyword>
<name>A0ABR3EX96_9AGAR</name>
<proteinExistence type="predicted"/>
<comment type="caution">
    <text evidence="1">The sequence shown here is derived from an EMBL/GenBank/DDBJ whole genome shotgun (WGS) entry which is preliminary data.</text>
</comment>
<reference evidence="1 2" key="1">
    <citation type="submission" date="2024-02" db="EMBL/GenBank/DDBJ databases">
        <title>A draft genome for the cacao thread blight pathogen Marasmius crinis-equi.</title>
        <authorList>
            <person name="Cohen S.P."/>
            <person name="Baruah I.K."/>
            <person name="Amoako-Attah I."/>
            <person name="Bukari Y."/>
            <person name="Meinhardt L.W."/>
            <person name="Bailey B.A."/>
        </authorList>
    </citation>
    <scope>NUCLEOTIDE SEQUENCE [LARGE SCALE GENOMIC DNA]</scope>
    <source>
        <strain evidence="1 2">GH-76</strain>
    </source>
</reference>
<feature type="non-terminal residue" evidence="1">
    <location>
        <position position="1"/>
    </location>
</feature>
<protein>
    <submittedName>
        <fullName evidence="1">Uncharacterized protein</fullName>
    </submittedName>
</protein>
<sequence length="154" mass="16807">SILRQKKTTYEFVSKQSIVGPQPSVARIWFYVSAPESSIPYICEVGATAPTDGKAKGKGKEKSAGCVVSFPIKSLYRLDQPLALSALKQRFGLKSAPREGTILPVPTSMLEAAPWQTQHLVWTLRTQSANPAAALAVAQKQVGKKAEVKRKAWR</sequence>
<dbReference type="Proteomes" id="UP001465976">
    <property type="component" value="Unassembled WGS sequence"/>
</dbReference>
<gene>
    <name evidence="1" type="ORF">V5O48_014455</name>
</gene>
<organism evidence="1 2">
    <name type="scientific">Marasmius crinis-equi</name>
    <dbReference type="NCBI Taxonomy" id="585013"/>
    <lineage>
        <taxon>Eukaryota</taxon>
        <taxon>Fungi</taxon>
        <taxon>Dikarya</taxon>
        <taxon>Basidiomycota</taxon>
        <taxon>Agaricomycotina</taxon>
        <taxon>Agaricomycetes</taxon>
        <taxon>Agaricomycetidae</taxon>
        <taxon>Agaricales</taxon>
        <taxon>Marasmiineae</taxon>
        <taxon>Marasmiaceae</taxon>
        <taxon>Marasmius</taxon>
    </lineage>
</organism>
<evidence type="ECO:0000313" key="1">
    <source>
        <dbReference type="EMBL" id="KAL0567532.1"/>
    </source>
</evidence>